<keyword evidence="3" id="KW-1185">Reference proteome</keyword>
<evidence type="ECO:0000313" key="3">
    <source>
        <dbReference type="Proteomes" id="UP001595817"/>
    </source>
</evidence>
<protein>
    <submittedName>
        <fullName evidence="2">Uncharacterized protein</fullName>
    </submittedName>
</protein>
<evidence type="ECO:0000256" key="1">
    <source>
        <dbReference type="SAM" id="Phobius"/>
    </source>
</evidence>
<keyword evidence="1" id="KW-0472">Membrane</keyword>
<sequence>MESFMIFVAPIIVLLISISAAFYLAPRDRAVVDQEN</sequence>
<name>A0ABV8X3U8_9LACT</name>
<dbReference type="InterPro" id="IPR054381">
    <property type="entry name" value="CydS"/>
</dbReference>
<gene>
    <name evidence="2" type="ORF">ACFOZY_06330</name>
</gene>
<accession>A0ABV8X3U8</accession>
<organism evidence="2 3">
    <name type="scientific">Chungangia koreensis</name>
    <dbReference type="NCBI Taxonomy" id="752657"/>
    <lineage>
        <taxon>Bacteria</taxon>
        <taxon>Bacillati</taxon>
        <taxon>Bacillota</taxon>
        <taxon>Bacilli</taxon>
        <taxon>Lactobacillales</taxon>
        <taxon>Chungangia</taxon>
    </lineage>
</organism>
<dbReference type="EMBL" id="JBHSEC010000007">
    <property type="protein sequence ID" value="MFC4410053.1"/>
    <property type="molecule type" value="Genomic_DNA"/>
</dbReference>
<evidence type="ECO:0000313" key="2">
    <source>
        <dbReference type="EMBL" id="MFC4410053.1"/>
    </source>
</evidence>
<reference evidence="3" key="1">
    <citation type="journal article" date="2019" name="Int. J. Syst. Evol. Microbiol.">
        <title>The Global Catalogue of Microorganisms (GCM) 10K type strain sequencing project: providing services to taxonomists for standard genome sequencing and annotation.</title>
        <authorList>
            <consortium name="The Broad Institute Genomics Platform"/>
            <consortium name="The Broad Institute Genome Sequencing Center for Infectious Disease"/>
            <person name="Wu L."/>
            <person name="Ma J."/>
        </authorList>
    </citation>
    <scope>NUCLEOTIDE SEQUENCE [LARGE SCALE GENOMIC DNA]</scope>
    <source>
        <strain evidence="3">CCUG 59778</strain>
    </source>
</reference>
<comment type="caution">
    <text evidence="2">The sequence shown here is derived from an EMBL/GenBank/DDBJ whole genome shotgun (WGS) entry which is preliminary data.</text>
</comment>
<feature type="transmembrane region" description="Helical" evidence="1">
    <location>
        <begin position="6"/>
        <end position="25"/>
    </location>
</feature>
<dbReference type="Pfam" id="PF22282">
    <property type="entry name" value="CydS"/>
    <property type="match status" value="1"/>
</dbReference>
<keyword evidence="1" id="KW-0812">Transmembrane</keyword>
<proteinExistence type="predicted"/>
<dbReference type="Proteomes" id="UP001595817">
    <property type="component" value="Unassembled WGS sequence"/>
</dbReference>
<dbReference type="RefSeq" id="WP_378153467.1">
    <property type="nucleotide sequence ID" value="NZ_JBHSEC010000007.1"/>
</dbReference>
<keyword evidence="1" id="KW-1133">Transmembrane helix</keyword>